<reference evidence="2" key="1">
    <citation type="submission" date="2018-05" db="EMBL/GenBank/DDBJ databases">
        <authorList>
            <person name="Lanie J.A."/>
            <person name="Ng W.-L."/>
            <person name="Kazmierczak K.M."/>
            <person name="Andrzejewski T.M."/>
            <person name="Davidsen T.M."/>
            <person name="Wayne K.J."/>
            <person name="Tettelin H."/>
            <person name="Glass J.I."/>
            <person name="Rusch D."/>
            <person name="Podicherti R."/>
            <person name="Tsui H.-C.T."/>
            <person name="Winkler M.E."/>
        </authorList>
    </citation>
    <scope>NUCLEOTIDE SEQUENCE</scope>
</reference>
<dbReference type="AlphaFoldDB" id="A0A382Y5T5"/>
<evidence type="ECO:0000313" key="2">
    <source>
        <dbReference type="EMBL" id="SVD78205.1"/>
    </source>
</evidence>
<feature type="domain" description="HTH cro/C1-type" evidence="1">
    <location>
        <begin position="3"/>
        <end position="43"/>
    </location>
</feature>
<dbReference type="PROSITE" id="PS50943">
    <property type="entry name" value="HTH_CROC1"/>
    <property type="match status" value="1"/>
</dbReference>
<feature type="non-terminal residue" evidence="2">
    <location>
        <position position="44"/>
    </location>
</feature>
<protein>
    <recommendedName>
        <fullName evidence="1">HTH cro/C1-type domain-containing protein</fullName>
    </recommendedName>
</protein>
<dbReference type="Gene3D" id="1.10.260.40">
    <property type="entry name" value="lambda repressor-like DNA-binding domains"/>
    <property type="match status" value="1"/>
</dbReference>
<evidence type="ECO:0000259" key="1">
    <source>
        <dbReference type="PROSITE" id="PS50943"/>
    </source>
</evidence>
<name>A0A382Y5T5_9ZZZZ</name>
<dbReference type="InterPro" id="IPR001387">
    <property type="entry name" value="Cro/C1-type_HTH"/>
</dbReference>
<dbReference type="EMBL" id="UINC01172895">
    <property type="protein sequence ID" value="SVD78205.1"/>
    <property type="molecule type" value="Genomic_DNA"/>
</dbReference>
<sequence>MKLKDYLRINNISQYKFAKMCNLDRSAITLLLQGKRFPRPDTLN</sequence>
<dbReference type="SUPFAM" id="SSF47413">
    <property type="entry name" value="lambda repressor-like DNA-binding domains"/>
    <property type="match status" value="1"/>
</dbReference>
<dbReference type="GO" id="GO:0003677">
    <property type="term" value="F:DNA binding"/>
    <property type="evidence" value="ECO:0007669"/>
    <property type="project" value="InterPro"/>
</dbReference>
<dbReference type="CDD" id="cd00093">
    <property type="entry name" value="HTH_XRE"/>
    <property type="match status" value="1"/>
</dbReference>
<proteinExistence type="predicted"/>
<organism evidence="2">
    <name type="scientific">marine metagenome</name>
    <dbReference type="NCBI Taxonomy" id="408172"/>
    <lineage>
        <taxon>unclassified sequences</taxon>
        <taxon>metagenomes</taxon>
        <taxon>ecological metagenomes</taxon>
    </lineage>
</organism>
<accession>A0A382Y5T5</accession>
<dbReference type="InterPro" id="IPR010982">
    <property type="entry name" value="Lambda_DNA-bd_dom_sf"/>
</dbReference>
<gene>
    <name evidence="2" type="ORF">METZ01_LOCUS431059</name>
</gene>